<dbReference type="InterPro" id="IPR051336">
    <property type="entry name" value="RhoGEF_Guanine_NuclExch_SF"/>
</dbReference>
<dbReference type="GO" id="GO:0005737">
    <property type="term" value="C:cytoplasm"/>
    <property type="evidence" value="ECO:0007669"/>
    <property type="project" value="TreeGrafter"/>
</dbReference>
<sequence>MERIQQQQQQNGCRKAEDILHVLRDRVAQLPGTRDRNGRPVIVFPARENSTPINSDHIRNILMYLHDEHFPAEVHAVLIIKPDKFWEKHKTSVSTGKYKFDVQMISVDGLTRYIDPSQLTRDLGGSFESFREEMKNGEMPVDVATAERATTAHIAMKKKIVGAPIEYIQNEVERS</sequence>
<evidence type="ECO:0000313" key="2">
    <source>
        <dbReference type="EMBL" id="VDN43285.1"/>
    </source>
</evidence>
<dbReference type="EMBL" id="UYRT01102387">
    <property type="protein sequence ID" value="VDN43285.1"/>
    <property type="molecule type" value="Genomic_DNA"/>
</dbReference>
<dbReference type="Proteomes" id="UP000271098">
    <property type="component" value="Unassembled WGS sequence"/>
</dbReference>
<evidence type="ECO:0000256" key="1">
    <source>
        <dbReference type="ARBA" id="ARBA00022658"/>
    </source>
</evidence>
<protein>
    <submittedName>
        <fullName evidence="4">CRAL-TRIO domain-containing protein</fullName>
    </submittedName>
</protein>
<dbReference type="AlphaFoldDB" id="A0A183EUW8"/>
<proteinExistence type="predicted"/>
<reference evidence="4" key="1">
    <citation type="submission" date="2016-06" db="UniProtKB">
        <authorList>
            <consortium name="WormBaseParasite"/>
        </authorList>
    </citation>
    <scope>IDENTIFICATION</scope>
</reference>
<dbReference type="PANTHER" id="PTHR22826">
    <property type="entry name" value="RHO GUANINE EXCHANGE FACTOR-RELATED"/>
    <property type="match status" value="1"/>
</dbReference>
<name>A0A183EUW8_9BILA</name>
<dbReference type="PANTHER" id="PTHR22826:SF106">
    <property type="entry name" value="TRIO, ISOFORM A"/>
    <property type="match status" value="1"/>
</dbReference>
<dbReference type="GO" id="GO:0019898">
    <property type="term" value="C:extrinsic component of membrane"/>
    <property type="evidence" value="ECO:0007669"/>
    <property type="project" value="TreeGrafter"/>
</dbReference>
<organism evidence="4">
    <name type="scientific">Gongylonema pulchrum</name>
    <dbReference type="NCBI Taxonomy" id="637853"/>
    <lineage>
        <taxon>Eukaryota</taxon>
        <taxon>Metazoa</taxon>
        <taxon>Ecdysozoa</taxon>
        <taxon>Nematoda</taxon>
        <taxon>Chromadorea</taxon>
        <taxon>Rhabditida</taxon>
        <taxon>Spirurina</taxon>
        <taxon>Spiruromorpha</taxon>
        <taxon>Spiruroidea</taxon>
        <taxon>Gongylonematidae</taxon>
        <taxon>Gongylonema</taxon>
    </lineage>
</organism>
<dbReference type="WBParaSite" id="GPUH_0002478901-mRNA-1">
    <property type="protein sequence ID" value="GPUH_0002478901-mRNA-1"/>
    <property type="gene ID" value="GPUH_0002478901"/>
</dbReference>
<dbReference type="OrthoDB" id="5813910at2759"/>
<keyword evidence="3" id="KW-1185">Reference proteome</keyword>
<accession>A0A183EUW8</accession>
<evidence type="ECO:0000313" key="3">
    <source>
        <dbReference type="Proteomes" id="UP000271098"/>
    </source>
</evidence>
<keyword evidence="1" id="KW-0344">Guanine-nucleotide releasing factor</keyword>
<dbReference type="GO" id="GO:0007411">
    <property type="term" value="P:axon guidance"/>
    <property type="evidence" value="ECO:0007669"/>
    <property type="project" value="TreeGrafter"/>
</dbReference>
<dbReference type="GO" id="GO:0005085">
    <property type="term" value="F:guanyl-nucleotide exchange factor activity"/>
    <property type="evidence" value="ECO:0007669"/>
    <property type="project" value="UniProtKB-KW"/>
</dbReference>
<evidence type="ECO:0000313" key="4">
    <source>
        <dbReference type="WBParaSite" id="GPUH_0002478901-mRNA-1"/>
    </source>
</evidence>
<gene>
    <name evidence="2" type="ORF">GPUH_LOCUS24756</name>
</gene>
<reference evidence="2 3" key="2">
    <citation type="submission" date="2018-11" db="EMBL/GenBank/DDBJ databases">
        <authorList>
            <consortium name="Pathogen Informatics"/>
        </authorList>
    </citation>
    <scope>NUCLEOTIDE SEQUENCE [LARGE SCALE GENOMIC DNA]</scope>
</reference>